<keyword evidence="6" id="KW-0408">Iron</keyword>
<evidence type="ECO:0000259" key="8">
    <source>
        <dbReference type="PROSITE" id="PS51471"/>
    </source>
</evidence>
<dbReference type="GO" id="GO:0005506">
    <property type="term" value="F:iron ion binding"/>
    <property type="evidence" value="ECO:0007669"/>
    <property type="project" value="InterPro"/>
</dbReference>
<comment type="caution">
    <text evidence="9">The sequence shown here is derived from an EMBL/GenBank/DDBJ whole genome shotgun (WGS) entry which is preliminary data.</text>
</comment>
<dbReference type="EMBL" id="PXYK01000007">
    <property type="protein sequence ID" value="PSJ61872.1"/>
    <property type="molecule type" value="Genomic_DNA"/>
</dbReference>
<evidence type="ECO:0000256" key="1">
    <source>
        <dbReference type="ARBA" id="ARBA00001961"/>
    </source>
</evidence>
<dbReference type="Gene3D" id="3.40.30.10">
    <property type="entry name" value="Glutaredoxin"/>
    <property type="match status" value="1"/>
</dbReference>
<dbReference type="InterPro" id="IPR036249">
    <property type="entry name" value="Thioredoxin-like_sf"/>
</dbReference>
<dbReference type="InterPro" id="IPR044862">
    <property type="entry name" value="Pro_4_hyd_alph_FE2OG_OXY"/>
</dbReference>
<dbReference type="GO" id="GO:0031418">
    <property type="term" value="F:L-ascorbic acid binding"/>
    <property type="evidence" value="ECO:0007669"/>
    <property type="project" value="UniProtKB-KW"/>
</dbReference>
<dbReference type="PROSITE" id="PS51471">
    <property type="entry name" value="FE2OG_OXY"/>
    <property type="match status" value="1"/>
</dbReference>
<evidence type="ECO:0000256" key="6">
    <source>
        <dbReference type="ARBA" id="ARBA00023004"/>
    </source>
</evidence>
<evidence type="ECO:0000256" key="4">
    <source>
        <dbReference type="ARBA" id="ARBA00022964"/>
    </source>
</evidence>
<evidence type="ECO:0000313" key="10">
    <source>
        <dbReference type="Proteomes" id="UP000241229"/>
    </source>
</evidence>
<dbReference type="SMART" id="SM00702">
    <property type="entry name" value="P4Hc"/>
    <property type="match status" value="1"/>
</dbReference>
<dbReference type="Pfam" id="PF13640">
    <property type="entry name" value="2OG-FeII_Oxy_3"/>
    <property type="match status" value="1"/>
</dbReference>
<dbReference type="InterPro" id="IPR005123">
    <property type="entry name" value="Oxoglu/Fe-dep_dioxygenase_dom"/>
</dbReference>
<organism evidence="9 10">
    <name type="scientific">Kumtagia ephedrae</name>
    <dbReference type="NCBI Taxonomy" id="2116701"/>
    <lineage>
        <taxon>Bacteria</taxon>
        <taxon>Pseudomonadati</taxon>
        <taxon>Pseudomonadota</taxon>
        <taxon>Alphaproteobacteria</taxon>
        <taxon>Hyphomicrobiales</taxon>
        <taxon>Phyllobacteriaceae</taxon>
        <taxon>Kumtagia</taxon>
    </lineage>
</organism>
<dbReference type="PROSITE" id="PS51352">
    <property type="entry name" value="THIOREDOXIN_2"/>
    <property type="match status" value="1"/>
</dbReference>
<feature type="domain" description="Fe2OG dioxygenase" evidence="8">
    <location>
        <begin position="251"/>
        <end position="348"/>
    </location>
</feature>
<dbReference type="Proteomes" id="UP000241229">
    <property type="component" value="Unassembled WGS sequence"/>
</dbReference>
<evidence type="ECO:0000256" key="5">
    <source>
        <dbReference type="ARBA" id="ARBA00023002"/>
    </source>
</evidence>
<dbReference type="RefSeq" id="WP_106771980.1">
    <property type="nucleotide sequence ID" value="NZ_PXYK01000007.1"/>
</dbReference>
<evidence type="ECO:0000259" key="7">
    <source>
        <dbReference type="PROSITE" id="PS51352"/>
    </source>
</evidence>
<reference evidence="9 10" key="1">
    <citation type="submission" date="2018-03" db="EMBL/GenBank/DDBJ databases">
        <title>The draft genome of Mesorhizobium sp. 6GN-30.</title>
        <authorList>
            <person name="Liu L."/>
            <person name="Li L."/>
            <person name="Wang T."/>
            <person name="Zhang X."/>
            <person name="Liang L."/>
        </authorList>
    </citation>
    <scope>NUCLEOTIDE SEQUENCE [LARGE SCALE GENOMIC DNA]</scope>
    <source>
        <strain evidence="9 10">6GN30</strain>
    </source>
</reference>
<dbReference type="InterPro" id="IPR000866">
    <property type="entry name" value="AhpC/TSA"/>
</dbReference>
<dbReference type="SUPFAM" id="SSF52833">
    <property type="entry name" value="Thioredoxin-like"/>
    <property type="match status" value="1"/>
</dbReference>
<keyword evidence="2" id="KW-0479">Metal-binding</keyword>
<keyword evidence="4" id="KW-0223">Dioxygenase</keyword>
<evidence type="ECO:0000256" key="2">
    <source>
        <dbReference type="ARBA" id="ARBA00022723"/>
    </source>
</evidence>
<protein>
    <submittedName>
        <fullName evidence="9">Peroxiredoxin</fullName>
    </submittedName>
</protein>
<keyword evidence="5" id="KW-0560">Oxidoreductase</keyword>
<evidence type="ECO:0000313" key="9">
    <source>
        <dbReference type="EMBL" id="PSJ61872.1"/>
    </source>
</evidence>
<dbReference type="GO" id="GO:0016209">
    <property type="term" value="F:antioxidant activity"/>
    <property type="evidence" value="ECO:0007669"/>
    <property type="project" value="InterPro"/>
</dbReference>
<feature type="domain" description="Thioredoxin" evidence="7">
    <location>
        <begin position="7"/>
        <end position="157"/>
    </location>
</feature>
<dbReference type="GO" id="GO:0051213">
    <property type="term" value="F:dioxygenase activity"/>
    <property type="evidence" value="ECO:0007669"/>
    <property type="project" value="UniProtKB-KW"/>
</dbReference>
<dbReference type="InterPro" id="IPR006620">
    <property type="entry name" value="Pro_4_hyd_alph"/>
</dbReference>
<dbReference type="Gene3D" id="2.60.120.620">
    <property type="entry name" value="q2cbj1_9rhob like domain"/>
    <property type="match status" value="1"/>
</dbReference>
<keyword evidence="3" id="KW-0847">Vitamin C</keyword>
<comment type="cofactor">
    <cofactor evidence="1">
        <name>L-ascorbate</name>
        <dbReference type="ChEBI" id="CHEBI:38290"/>
    </cofactor>
</comment>
<gene>
    <name evidence="9" type="ORF">C7I84_09765</name>
</gene>
<dbReference type="InterPro" id="IPR013766">
    <property type="entry name" value="Thioredoxin_domain"/>
</dbReference>
<proteinExistence type="predicted"/>
<dbReference type="GO" id="GO:0016705">
    <property type="term" value="F:oxidoreductase activity, acting on paired donors, with incorporation or reduction of molecular oxygen"/>
    <property type="evidence" value="ECO:0007669"/>
    <property type="project" value="InterPro"/>
</dbReference>
<keyword evidence="10" id="KW-1185">Reference proteome</keyword>
<evidence type="ECO:0000256" key="3">
    <source>
        <dbReference type="ARBA" id="ARBA00022896"/>
    </source>
</evidence>
<dbReference type="OrthoDB" id="255432at2"/>
<name>A0A2P7SH96_9HYPH</name>
<sequence length="372" mass="41906">MPEYRLLEVGDPAPWFTQRTASNPSFHFDTVAGRYLVLCFFGSAADQVGRAMLGFADEHRHFFDDRKLAFFGISHDRSDEEQGRLPEALPGARHFYDFDGKIGQLYGSLPLNSTGQVSIRRFWMVVDPTMRVRAIFNAKPDGSERRELAAYLEALPAVDAYAGFAVQAPIIVLPNVFDQAFCRHLIDLYDADGGTDSGFMREVDGKTVEVVDARHKRRSDFTIEDEKLRLTIRQKIIRRVVPEIQKVHQYTVTRMERYIVACYDSANGGHFRAHRDNTTKGTAHRRFAVSINLNAEFDGGEVSFPEYGPRSFKPTPGGAVVFSCSLLHAVSPVTRGKRYAFLPFLYDDAAAALREANNKYLDENVGNYVKTG</sequence>
<dbReference type="Pfam" id="PF00578">
    <property type="entry name" value="AhpC-TSA"/>
    <property type="match status" value="1"/>
</dbReference>
<accession>A0A2P7SH96</accession>
<dbReference type="AlphaFoldDB" id="A0A2P7SH96"/>